<gene>
    <name evidence="7" type="primary">COL11</name>
    <name evidence="7" type="ORF">SDJN03_14348</name>
</gene>
<dbReference type="Pfam" id="PF00643">
    <property type="entry name" value="zf-B_box"/>
    <property type="match status" value="1"/>
</dbReference>
<evidence type="ECO:0000256" key="4">
    <source>
        <dbReference type="PROSITE-ProRule" id="PRU00024"/>
    </source>
</evidence>
<dbReference type="CDD" id="cd19821">
    <property type="entry name" value="Bbox1_BBX-like"/>
    <property type="match status" value="1"/>
</dbReference>
<feature type="compositionally biased region" description="Polar residues" evidence="5">
    <location>
        <begin position="226"/>
        <end position="235"/>
    </location>
</feature>
<dbReference type="PANTHER" id="PTHR31717:SF60">
    <property type="entry name" value="B-BOX TYPE ZINC FINGER FAMILY PROTEIN"/>
    <property type="match status" value="1"/>
</dbReference>
<dbReference type="PANTHER" id="PTHR31717">
    <property type="entry name" value="ZINC FINGER PROTEIN CONSTANS-LIKE 10"/>
    <property type="match status" value="1"/>
</dbReference>
<accession>A0AAV6N3J9</accession>
<comment type="caution">
    <text evidence="7">The sequence shown here is derived from an EMBL/GenBank/DDBJ whole genome shotgun (WGS) entry which is preliminary data.</text>
</comment>
<dbReference type="EMBL" id="JAGKQH010000009">
    <property type="protein sequence ID" value="KAG6592002.1"/>
    <property type="molecule type" value="Genomic_DNA"/>
</dbReference>
<evidence type="ECO:0000256" key="3">
    <source>
        <dbReference type="ARBA" id="ARBA00022833"/>
    </source>
</evidence>
<feature type="non-terminal residue" evidence="7">
    <location>
        <position position="1"/>
    </location>
</feature>
<dbReference type="GO" id="GO:0008270">
    <property type="term" value="F:zinc ion binding"/>
    <property type="evidence" value="ECO:0007669"/>
    <property type="project" value="UniProtKB-KW"/>
</dbReference>
<keyword evidence="2 4" id="KW-0863">Zinc-finger</keyword>
<dbReference type="SMART" id="SM00336">
    <property type="entry name" value="BBOX"/>
    <property type="match status" value="1"/>
</dbReference>
<name>A0AAV6N3J9_9ROSI</name>
<feature type="compositionally biased region" description="Acidic residues" evidence="5">
    <location>
        <begin position="185"/>
        <end position="194"/>
    </location>
</feature>
<protein>
    <submittedName>
        <fullName evidence="7">Zinc finger protein CONSTANS-LIKE 11</fullName>
    </submittedName>
</protein>
<dbReference type="InterPro" id="IPR000315">
    <property type="entry name" value="Znf_B-box"/>
</dbReference>
<evidence type="ECO:0000256" key="5">
    <source>
        <dbReference type="SAM" id="MobiDB-lite"/>
    </source>
</evidence>
<dbReference type="PROSITE" id="PS50119">
    <property type="entry name" value="ZF_BBOX"/>
    <property type="match status" value="1"/>
</dbReference>
<feature type="compositionally biased region" description="Acidic residues" evidence="5">
    <location>
        <begin position="93"/>
        <end position="141"/>
    </location>
</feature>
<dbReference type="Proteomes" id="UP000685013">
    <property type="component" value="Chromosome 9"/>
</dbReference>
<feature type="region of interest" description="Disordered" evidence="5">
    <location>
        <begin position="90"/>
        <end position="239"/>
    </location>
</feature>
<dbReference type="InterPro" id="IPR049808">
    <property type="entry name" value="CONSTANS-like_Bbox1"/>
</dbReference>
<reference evidence="7 8" key="1">
    <citation type="journal article" date="2021" name="Hortic Res">
        <title>The domestication of Cucurbita argyrosperma as revealed by the genome of its wild relative.</title>
        <authorList>
            <person name="Barrera-Redondo J."/>
            <person name="Sanchez-de la Vega G."/>
            <person name="Aguirre-Liguori J.A."/>
            <person name="Castellanos-Morales G."/>
            <person name="Gutierrez-Guerrero Y.T."/>
            <person name="Aguirre-Dugua X."/>
            <person name="Aguirre-Planter E."/>
            <person name="Tenaillon M.I."/>
            <person name="Lira-Saade R."/>
            <person name="Eguiarte L.E."/>
        </authorList>
    </citation>
    <scope>NUCLEOTIDE SEQUENCE [LARGE SCALE GENOMIC DNA]</scope>
    <source>
        <strain evidence="7">JBR-2021</strain>
    </source>
</reference>
<proteinExistence type="predicted"/>
<organism evidence="7 8">
    <name type="scientific">Cucurbita argyrosperma subsp. sororia</name>
    <dbReference type="NCBI Taxonomy" id="37648"/>
    <lineage>
        <taxon>Eukaryota</taxon>
        <taxon>Viridiplantae</taxon>
        <taxon>Streptophyta</taxon>
        <taxon>Embryophyta</taxon>
        <taxon>Tracheophyta</taxon>
        <taxon>Spermatophyta</taxon>
        <taxon>Magnoliopsida</taxon>
        <taxon>eudicotyledons</taxon>
        <taxon>Gunneridae</taxon>
        <taxon>Pentapetalae</taxon>
        <taxon>rosids</taxon>
        <taxon>fabids</taxon>
        <taxon>Cucurbitales</taxon>
        <taxon>Cucurbitaceae</taxon>
        <taxon>Cucurbiteae</taxon>
        <taxon>Cucurbita</taxon>
    </lineage>
</organism>
<feature type="domain" description="B box-type" evidence="6">
    <location>
        <begin position="1"/>
        <end position="45"/>
    </location>
</feature>
<keyword evidence="8" id="KW-1185">Reference proteome</keyword>
<evidence type="ECO:0000259" key="6">
    <source>
        <dbReference type="PROSITE" id="PS50119"/>
    </source>
</evidence>
<feature type="compositionally biased region" description="Polar residues" evidence="5">
    <location>
        <begin position="197"/>
        <end position="216"/>
    </location>
</feature>
<evidence type="ECO:0000313" key="8">
    <source>
        <dbReference type="Proteomes" id="UP000685013"/>
    </source>
</evidence>
<evidence type="ECO:0000256" key="1">
    <source>
        <dbReference type="ARBA" id="ARBA00022723"/>
    </source>
</evidence>
<keyword evidence="3" id="KW-0862">Zinc</keyword>
<dbReference type="AlphaFoldDB" id="A0AAV6N3J9"/>
<evidence type="ECO:0000313" key="7">
    <source>
        <dbReference type="EMBL" id="KAG6592002.1"/>
    </source>
</evidence>
<sequence length="284" mass="31484">MKKCELCGQQARMFCESDQANLCWDCDENVHCANFLVAKHSRSLLCHACQSPTPWAASGRKLTPTISVCEGCVEVHGGKCEEGRYLERRRDNEEEVDDGDDFDDGEGFESYEGGDSEEDEDDDDGEEEEEEEEEEDDEDGENQVVPWSCASSSSPPPPPTVTSSSEGEISTGAGVTSKRMRECDVDLESDDDIEYSSARQSTRPFFNEEATSSSSHRPLKQARVTGPTQSPSTTTADDETYKADLKSISVVRSIQKLQNRPPTDINDASKMIFGICKMSRDQNR</sequence>
<keyword evidence="1" id="KW-0479">Metal-binding</keyword>
<evidence type="ECO:0000256" key="2">
    <source>
        <dbReference type="ARBA" id="ARBA00022771"/>
    </source>
</evidence>